<feature type="region of interest" description="Disordered" evidence="1">
    <location>
        <begin position="300"/>
        <end position="324"/>
    </location>
</feature>
<name>A0A7Y0E3F4_9PROT</name>
<gene>
    <name evidence="3" type="ORF">HH303_14815</name>
</gene>
<reference evidence="3 4" key="1">
    <citation type="submission" date="2020-04" db="EMBL/GenBank/DDBJ databases">
        <title>Rhodospirillaceae bacterium KN72 isolated from deep sea.</title>
        <authorList>
            <person name="Zhang D.-C."/>
        </authorList>
    </citation>
    <scope>NUCLEOTIDE SEQUENCE [LARGE SCALE GENOMIC DNA]</scope>
    <source>
        <strain evidence="3 4">KN72</strain>
    </source>
</reference>
<feature type="compositionally biased region" description="Basic and acidic residues" evidence="1">
    <location>
        <begin position="155"/>
        <end position="176"/>
    </location>
</feature>
<organism evidence="3 4">
    <name type="scientific">Pacificispira spongiicola</name>
    <dbReference type="NCBI Taxonomy" id="2729598"/>
    <lineage>
        <taxon>Bacteria</taxon>
        <taxon>Pseudomonadati</taxon>
        <taxon>Pseudomonadota</taxon>
        <taxon>Alphaproteobacteria</taxon>
        <taxon>Rhodospirillales</taxon>
        <taxon>Rhodospirillaceae</taxon>
        <taxon>Pacificispira</taxon>
    </lineage>
</organism>
<feature type="domain" description="Colicin E3-like ribonuclease" evidence="2">
    <location>
        <begin position="262"/>
        <end position="306"/>
    </location>
</feature>
<comment type="caution">
    <text evidence="3">The sequence shown here is derived from an EMBL/GenBank/DDBJ whole genome shotgun (WGS) entry which is preliminary data.</text>
</comment>
<dbReference type="Proteomes" id="UP000539372">
    <property type="component" value="Unassembled WGS sequence"/>
</dbReference>
<proteinExistence type="predicted"/>
<dbReference type="Pfam" id="PF09000">
    <property type="entry name" value="Cytotoxic"/>
    <property type="match status" value="1"/>
</dbReference>
<evidence type="ECO:0000256" key="1">
    <source>
        <dbReference type="SAM" id="MobiDB-lite"/>
    </source>
</evidence>
<evidence type="ECO:0000259" key="2">
    <source>
        <dbReference type="Pfam" id="PF09000"/>
    </source>
</evidence>
<dbReference type="SUPFAM" id="SSF63840">
    <property type="entry name" value="Ribonuclease domain of colicin E3"/>
    <property type="match status" value="1"/>
</dbReference>
<dbReference type="Gene3D" id="3.10.380.10">
    <property type="entry name" value="Colicin E3-like ribonuclease domain"/>
    <property type="match status" value="1"/>
</dbReference>
<evidence type="ECO:0000313" key="4">
    <source>
        <dbReference type="Proteomes" id="UP000539372"/>
    </source>
</evidence>
<protein>
    <recommendedName>
        <fullName evidence="2">Colicin E3-like ribonuclease domain-containing protein</fullName>
    </recommendedName>
</protein>
<feature type="compositionally biased region" description="Basic and acidic residues" evidence="1">
    <location>
        <begin position="304"/>
        <end position="313"/>
    </location>
</feature>
<dbReference type="GO" id="GO:0043022">
    <property type="term" value="F:ribosome binding"/>
    <property type="evidence" value="ECO:0007669"/>
    <property type="project" value="InterPro"/>
</dbReference>
<feature type="compositionally biased region" description="Basic and acidic residues" evidence="1">
    <location>
        <begin position="122"/>
        <end position="133"/>
    </location>
</feature>
<keyword evidence="4" id="KW-1185">Reference proteome</keyword>
<sequence length="324" mass="36220">MMLDDYRKPGDAGNRLRDAIRKGWQVAYPGPYVPGSFNRGVEPSVDVPTLESHMQSAGLAEPRAKPSESGSKRGKPSDTQVAHDDMAPSPFEAIPWLLWPTPPSKSEPTAPMPTVPAQPDNNRSEDKNKKDGENASPGSPDEEPPPNLPEIPDIPFRDYNKGDENLYELKPEDRGGHIVHGGKTPTRPGFKGDPPAQDPNLNFDRKTRLEYDTYMKSSGKLYLDQLEKREIEKIERSESFIWKNLRNHKVLNGKPARTNGLTGKNVRIYQWDGMHGQIEVYDRNGKHIGEMNGITGEWQKPRVPKYDIPEKSSEIGSGSPVRPA</sequence>
<dbReference type="GO" id="GO:0003723">
    <property type="term" value="F:RNA binding"/>
    <property type="evidence" value="ECO:0007669"/>
    <property type="project" value="InterPro"/>
</dbReference>
<evidence type="ECO:0000313" key="3">
    <source>
        <dbReference type="EMBL" id="NMM45766.1"/>
    </source>
</evidence>
<dbReference type="AlphaFoldDB" id="A0A7Y0E3F4"/>
<feature type="compositionally biased region" description="Pro residues" evidence="1">
    <location>
        <begin position="100"/>
        <end position="116"/>
    </location>
</feature>
<feature type="region of interest" description="Disordered" evidence="1">
    <location>
        <begin position="31"/>
        <end position="202"/>
    </location>
</feature>
<dbReference type="InterPro" id="IPR009105">
    <property type="entry name" value="Colicin_E3_ribonuclease"/>
</dbReference>
<dbReference type="EMBL" id="JABBNT010000004">
    <property type="protein sequence ID" value="NMM45766.1"/>
    <property type="molecule type" value="Genomic_DNA"/>
</dbReference>
<dbReference type="GO" id="GO:0016788">
    <property type="term" value="F:hydrolase activity, acting on ester bonds"/>
    <property type="evidence" value="ECO:0007669"/>
    <property type="project" value="InterPro"/>
</dbReference>
<accession>A0A7Y0E3F4</accession>
<dbReference type="InterPro" id="IPR036725">
    <property type="entry name" value="ColE3_ribonuclease_sf"/>
</dbReference>